<keyword evidence="2" id="KW-1185">Reference proteome</keyword>
<accession>A0ACC0Q4E1</accession>
<evidence type="ECO:0000313" key="2">
    <source>
        <dbReference type="Proteomes" id="UP001062846"/>
    </source>
</evidence>
<gene>
    <name evidence="1" type="ORF">RHMOL_Rhmol01G0188100</name>
</gene>
<sequence length="73" mass="8653">MRKLPSETLRQYSEYYCQLFNEIPRIDEYWAARSFKNGGNKILDELEIGPLHCMGELMTIVERFCALEELYAD</sequence>
<name>A0ACC0Q4E1_RHOML</name>
<evidence type="ECO:0000313" key="1">
    <source>
        <dbReference type="EMBL" id="KAI8572314.1"/>
    </source>
</evidence>
<reference evidence="1" key="1">
    <citation type="submission" date="2022-02" db="EMBL/GenBank/DDBJ databases">
        <title>Plant Genome Project.</title>
        <authorList>
            <person name="Zhang R.-G."/>
        </authorList>
    </citation>
    <scope>NUCLEOTIDE SEQUENCE</scope>
    <source>
        <strain evidence="1">AT1</strain>
    </source>
</reference>
<proteinExistence type="predicted"/>
<comment type="caution">
    <text evidence="1">The sequence shown here is derived from an EMBL/GenBank/DDBJ whole genome shotgun (WGS) entry which is preliminary data.</text>
</comment>
<dbReference type="EMBL" id="CM046388">
    <property type="protein sequence ID" value="KAI8572314.1"/>
    <property type="molecule type" value="Genomic_DNA"/>
</dbReference>
<organism evidence="1 2">
    <name type="scientific">Rhododendron molle</name>
    <name type="common">Chinese azalea</name>
    <name type="synonym">Azalea mollis</name>
    <dbReference type="NCBI Taxonomy" id="49168"/>
    <lineage>
        <taxon>Eukaryota</taxon>
        <taxon>Viridiplantae</taxon>
        <taxon>Streptophyta</taxon>
        <taxon>Embryophyta</taxon>
        <taxon>Tracheophyta</taxon>
        <taxon>Spermatophyta</taxon>
        <taxon>Magnoliopsida</taxon>
        <taxon>eudicotyledons</taxon>
        <taxon>Gunneridae</taxon>
        <taxon>Pentapetalae</taxon>
        <taxon>asterids</taxon>
        <taxon>Ericales</taxon>
        <taxon>Ericaceae</taxon>
        <taxon>Ericoideae</taxon>
        <taxon>Rhodoreae</taxon>
        <taxon>Rhododendron</taxon>
    </lineage>
</organism>
<dbReference type="Proteomes" id="UP001062846">
    <property type="component" value="Chromosome 1"/>
</dbReference>
<protein>
    <submittedName>
        <fullName evidence="1">Uncharacterized protein</fullName>
    </submittedName>
</protein>